<reference evidence="2 3" key="1">
    <citation type="submission" date="2018-06" db="EMBL/GenBank/DDBJ databases">
        <title>Comparative genomics reveals the genomic features of Rhizophagus irregularis, R. cerebriforme, R. diaphanum and Gigaspora rosea, and their symbiotic lifestyle signature.</title>
        <authorList>
            <person name="Morin E."/>
            <person name="San Clemente H."/>
            <person name="Chen E.C.H."/>
            <person name="De La Providencia I."/>
            <person name="Hainaut M."/>
            <person name="Kuo A."/>
            <person name="Kohler A."/>
            <person name="Murat C."/>
            <person name="Tang N."/>
            <person name="Roy S."/>
            <person name="Loubradou J."/>
            <person name="Henrissat B."/>
            <person name="Grigoriev I.V."/>
            <person name="Corradi N."/>
            <person name="Roux C."/>
            <person name="Martin F.M."/>
        </authorList>
    </citation>
    <scope>NUCLEOTIDE SEQUENCE [LARGE SCALE GENOMIC DNA]</scope>
    <source>
        <strain evidence="2 3">DAOM 194757</strain>
    </source>
</reference>
<gene>
    <name evidence="2" type="ORF">C2G38_2034529</name>
</gene>
<keyword evidence="3" id="KW-1185">Reference proteome</keyword>
<comment type="caution">
    <text evidence="2">The sequence shown here is derived from an EMBL/GenBank/DDBJ whole genome shotgun (WGS) entry which is preliminary data.</text>
</comment>
<feature type="region of interest" description="Disordered" evidence="1">
    <location>
        <begin position="225"/>
        <end position="244"/>
    </location>
</feature>
<protein>
    <submittedName>
        <fullName evidence="2">Uncharacterized protein</fullName>
    </submittedName>
</protein>
<organism evidence="2 3">
    <name type="scientific">Gigaspora rosea</name>
    <dbReference type="NCBI Taxonomy" id="44941"/>
    <lineage>
        <taxon>Eukaryota</taxon>
        <taxon>Fungi</taxon>
        <taxon>Fungi incertae sedis</taxon>
        <taxon>Mucoromycota</taxon>
        <taxon>Glomeromycotina</taxon>
        <taxon>Glomeromycetes</taxon>
        <taxon>Diversisporales</taxon>
        <taxon>Gigasporaceae</taxon>
        <taxon>Gigaspora</taxon>
    </lineage>
</organism>
<evidence type="ECO:0000256" key="1">
    <source>
        <dbReference type="SAM" id="MobiDB-lite"/>
    </source>
</evidence>
<sequence length="430" mass="49268">MEIVGNEIKKDVTFEGEIEELLNGKNELVKQQLNAKGLKPGKLGKYDYAYASDDQKCLDIYEALKGKRFDSDNDDKKLSTEPKNNLVNESNKFATWIYEGRQEKPLSGKKPSLSPRTADNSLRYKDIRPLFTDCDDLNMYSLMDGDYEKQIKLQVNADTGVTKYPDLIPKVDPNEVKDFFNKFKDRTPAILNKVKTRTMPKDGNSWTDDQINMFSAWVYDGKRGDDKGGDGGFPSKNPDDGKNVVSYMEPSFPVLNCTTESSLKRLVESKDKEPPTDPNYDLNFNDHIVKMFGLGHRYAMFKIIQEKQKNSEDPKPNPPLHLDLHDYKDVNNKKVEILDHLTRADGASGLMPRRNPWPKKNILLFYLWALQGDDSKETSNSSKPKWTNEANKKQLVEYCKRYYGYLDEKKRLPVYTFFGNGNPEGKTSSA</sequence>
<dbReference type="EMBL" id="QKWP01000370">
    <property type="protein sequence ID" value="RIB21269.1"/>
    <property type="molecule type" value="Genomic_DNA"/>
</dbReference>
<name>A0A397VJT3_9GLOM</name>
<proteinExistence type="predicted"/>
<dbReference type="OrthoDB" id="10426838at2759"/>
<accession>A0A397VJT3</accession>
<dbReference type="Proteomes" id="UP000266673">
    <property type="component" value="Unassembled WGS sequence"/>
</dbReference>
<dbReference type="AlphaFoldDB" id="A0A397VJT3"/>
<evidence type="ECO:0000313" key="2">
    <source>
        <dbReference type="EMBL" id="RIB21269.1"/>
    </source>
</evidence>
<evidence type="ECO:0000313" key="3">
    <source>
        <dbReference type="Proteomes" id="UP000266673"/>
    </source>
</evidence>